<dbReference type="PANTHER" id="PTHR37823">
    <property type="entry name" value="CYTOCHROME C-553-LIKE"/>
    <property type="match status" value="1"/>
</dbReference>
<gene>
    <name evidence="8" type="ORF">ACFSR9_10505</name>
</gene>
<evidence type="ECO:0000256" key="5">
    <source>
        <dbReference type="ARBA" id="ARBA00023004"/>
    </source>
</evidence>
<name>A0ABW5P5Y4_9DEIO</name>
<dbReference type="Gene3D" id="1.10.760.10">
    <property type="entry name" value="Cytochrome c-like domain"/>
    <property type="match status" value="1"/>
</dbReference>
<evidence type="ECO:0000256" key="3">
    <source>
        <dbReference type="ARBA" id="ARBA00022723"/>
    </source>
</evidence>
<reference evidence="9" key="1">
    <citation type="journal article" date="2019" name="Int. J. Syst. Evol. Microbiol.">
        <title>The Global Catalogue of Microorganisms (GCM) 10K type strain sequencing project: providing services to taxonomists for standard genome sequencing and annotation.</title>
        <authorList>
            <consortium name="The Broad Institute Genomics Platform"/>
            <consortium name="The Broad Institute Genome Sequencing Center for Infectious Disease"/>
            <person name="Wu L."/>
            <person name="Ma J."/>
        </authorList>
    </citation>
    <scope>NUCLEOTIDE SEQUENCE [LARGE SCALE GENOMIC DNA]</scope>
    <source>
        <strain evidence="9">KCTC 33842</strain>
    </source>
</reference>
<keyword evidence="3 6" id="KW-0479">Metal-binding</keyword>
<accession>A0ABW5P5Y4</accession>
<evidence type="ECO:0000313" key="8">
    <source>
        <dbReference type="EMBL" id="MFD2609860.1"/>
    </source>
</evidence>
<evidence type="ECO:0000256" key="1">
    <source>
        <dbReference type="ARBA" id="ARBA00022448"/>
    </source>
</evidence>
<dbReference type="EMBL" id="JBHUMK010000046">
    <property type="protein sequence ID" value="MFD2609860.1"/>
    <property type="molecule type" value="Genomic_DNA"/>
</dbReference>
<feature type="domain" description="Cytochrome c" evidence="7">
    <location>
        <begin position="50"/>
        <end position="138"/>
    </location>
</feature>
<organism evidence="8 9">
    <name type="scientific">Deinococcus taklimakanensis</name>
    <dbReference type="NCBI Taxonomy" id="536443"/>
    <lineage>
        <taxon>Bacteria</taxon>
        <taxon>Thermotogati</taxon>
        <taxon>Deinococcota</taxon>
        <taxon>Deinococci</taxon>
        <taxon>Deinococcales</taxon>
        <taxon>Deinococcaceae</taxon>
        <taxon>Deinococcus</taxon>
    </lineage>
</organism>
<keyword evidence="4" id="KW-0249">Electron transport</keyword>
<evidence type="ECO:0000256" key="6">
    <source>
        <dbReference type="PROSITE-ProRule" id="PRU00433"/>
    </source>
</evidence>
<dbReference type="InterPro" id="IPR036909">
    <property type="entry name" value="Cyt_c-like_dom_sf"/>
</dbReference>
<comment type="caution">
    <text evidence="8">The sequence shown here is derived from an EMBL/GenBank/DDBJ whole genome shotgun (WGS) entry which is preliminary data.</text>
</comment>
<dbReference type="InterPro" id="IPR051811">
    <property type="entry name" value="Cytochrome_c550/c551-like"/>
</dbReference>
<protein>
    <submittedName>
        <fullName evidence="8">C-type cytochrome</fullName>
    </submittedName>
</protein>
<evidence type="ECO:0000313" key="9">
    <source>
        <dbReference type="Proteomes" id="UP001597475"/>
    </source>
</evidence>
<keyword evidence="1" id="KW-0813">Transport</keyword>
<evidence type="ECO:0000256" key="2">
    <source>
        <dbReference type="ARBA" id="ARBA00022617"/>
    </source>
</evidence>
<proteinExistence type="predicted"/>
<dbReference type="RefSeq" id="WP_386845558.1">
    <property type="nucleotide sequence ID" value="NZ_JBHUMK010000046.1"/>
</dbReference>
<keyword evidence="9" id="KW-1185">Reference proteome</keyword>
<evidence type="ECO:0000256" key="4">
    <source>
        <dbReference type="ARBA" id="ARBA00022982"/>
    </source>
</evidence>
<dbReference type="PROSITE" id="PS51007">
    <property type="entry name" value="CYTC"/>
    <property type="match status" value="1"/>
</dbReference>
<keyword evidence="5 6" id="KW-0408">Iron</keyword>
<dbReference type="Proteomes" id="UP001597475">
    <property type="component" value="Unassembled WGS sequence"/>
</dbReference>
<sequence length="138" mass="13673">MSEKSFSRREIIAVVTFFVLAVALGFGAYRTGIRMAGTGSGAVVAATPASATPDGQALFVGNCAGCHGAQAEGGVGPALGEAAAWSAPEFAQAVLNGVGPGGRALAPVMPHFAQTGLDGAPATDAQVEAIRTFIQGVQ</sequence>
<dbReference type="SUPFAM" id="SSF46626">
    <property type="entry name" value="Cytochrome c"/>
    <property type="match status" value="1"/>
</dbReference>
<dbReference type="Pfam" id="PF13442">
    <property type="entry name" value="Cytochrome_CBB3"/>
    <property type="match status" value="1"/>
</dbReference>
<keyword evidence="2 6" id="KW-0349">Heme</keyword>
<dbReference type="InterPro" id="IPR009056">
    <property type="entry name" value="Cyt_c-like_dom"/>
</dbReference>
<evidence type="ECO:0000259" key="7">
    <source>
        <dbReference type="PROSITE" id="PS51007"/>
    </source>
</evidence>